<feature type="domain" description="HTH cro/C1-type" evidence="1">
    <location>
        <begin position="76"/>
        <end position="105"/>
    </location>
</feature>
<dbReference type="InterPro" id="IPR001387">
    <property type="entry name" value="Cro/C1-type_HTH"/>
</dbReference>
<dbReference type="NCBIfam" id="TIGR03830">
    <property type="entry name" value="CxxCG_CxxCG_HTH"/>
    <property type="match status" value="1"/>
</dbReference>
<dbReference type="PROSITE" id="PS50943">
    <property type="entry name" value="HTH_CROC1"/>
    <property type="match status" value="1"/>
</dbReference>
<dbReference type="Proteomes" id="UP001461163">
    <property type="component" value="Unassembled WGS sequence"/>
</dbReference>
<evidence type="ECO:0000313" key="2">
    <source>
        <dbReference type="EMBL" id="MEM5498581.1"/>
    </source>
</evidence>
<sequence>MKNVSTCPICEEGTLEARIGTNEVEYKGKSKVIPMHYSECACCGSDQASSGDLRKNKRLMIEFKKEVDGLLTGKELKEIRLELGLTQADAAKIFGGGPVAFSKYEADDVAQAESMDKLLRLAHAVPEAYAHLTHNSGYVKEVEQEIPSEQWNWKQFSPALNATTKPRPALKLISSRDFVHNAGYGDLQAVS</sequence>
<dbReference type="InterPro" id="IPR010982">
    <property type="entry name" value="Lambda_DNA-bd_dom_sf"/>
</dbReference>
<organism evidence="2 3">
    <name type="scientific">Paraglaciecola mesophila</name>
    <dbReference type="NCBI Taxonomy" id="197222"/>
    <lineage>
        <taxon>Bacteria</taxon>
        <taxon>Pseudomonadati</taxon>
        <taxon>Pseudomonadota</taxon>
        <taxon>Gammaproteobacteria</taxon>
        <taxon>Alteromonadales</taxon>
        <taxon>Alteromonadaceae</taxon>
        <taxon>Paraglaciecola</taxon>
    </lineage>
</organism>
<dbReference type="RefSeq" id="WP_342882104.1">
    <property type="nucleotide sequence ID" value="NZ_JBBMQS010000008.1"/>
</dbReference>
<accession>A0ABU9SXH5</accession>
<gene>
    <name evidence="2" type="ORF">WNY77_14330</name>
</gene>
<dbReference type="Pfam" id="PF15731">
    <property type="entry name" value="MqsA_antitoxin"/>
    <property type="match status" value="1"/>
</dbReference>
<proteinExistence type="predicted"/>
<dbReference type="EMBL" id="JBBMQS010000008">
    <property type="protein sequence ID" value="MEM5498581.1"/>
    <property type="molecule type" value="Genomic_DNA"/>
</dbReference>
<dbReference type="SMART" id="SM00530">
    <property type="entry name" value="HTH_XRE"/>
    <property type="match status" value="1"/>
</dbReference>
<dbReference type="Gene3D" id="3.10.20.860">
    <property type="match status" value="1"/>
</dbReference>
<protein>
    <submittedName>
        <fullName evidence="2">Type II toxin-antitoxin system MqsA family antitoxin</fullName>
    </submittedName>
</protein>
<dbReference type="InterPro" id="IPR032758">
    <property type="entry name" value="MqsA/HigA-2"/>
</dbReference>
<reference evidence="2 3" key="1">
    <citation type="submission" date="2024-03" db="EMBL/GenBank/DDBJ databases">
        <title>Community enrichment and isolation of bacterial strains for fucoidan degradation.</title>
        <authorList>
            <person name="Sichert A."/>
        </authorList>
    </citation>
    <scope>NUCLEOTIDE SEQUENCE [LARGE SCALE GENOMIC DNA]</scope>
    <source>
        <strain evidence="2 3">AS12</strain>
    </source>
</reference>
<dbReference type="CDD" id="cd00093">
    <property type="entry name" value="HTH_XRE"/>
    <property type="match status" value="1"/>
</dbReference>
<comment type="caution">
    <text evidence="2">The sequence shown here is derived from an EMBL/GenBank/DDBJ whole genome shotgun (WGS) entry which is preliminary data.</text>
</comment>
<dbReference type="Gene3D" id="1.10.260.40">
    <property type="entry name" value="lambda repressor-like DNA-binding domains"/>
    <property type="match status" value="1"/>
</dbReference>
<name>A0ABU9SXH5_9ALTE</name>
<keyword evidence="3" id="KW-1185">Reference proteome</keyword>
<dbReference type="InterPro" id="IPR022452">
    <property type="entry name" value="MqsA"/>
</dbReference>
<evidence type="ECO:0000313" key="3">
    <source>
        <dbReference type="Proteomes" id="UP001461163"/>
    </source>
</evidence>
<evidence type="ECO:0000259" key="1">
    <source>
        <dbReference type="PROSITE" id="PS50943"/>
    </source>
</evidence>
<dbReference type="SUPFAM" id="SSF47413">
    <property type="entry name" value="lambda repressor-like DNA-binding domains"/>
    <property type="match status" value="1"/>
</dbReference>